<sequence>MRPQAGSCQIITPGFNDVPHTRCFVRIGSPSRKNDGCVLFCSAVTINTAYVPT</sequence>
<protein>
    <submittedName>
        <fullName evidence="1">Uncharacterized protein</fullName>
    </submittedName>
</protein>
<dbReference type="EMBL" id="GBRH01229560">
    <property type="protein sequence ID" value="JAD68335.1"/>
    <property type="molecule type" value="Transcribed_RNA"/>
</dbReference>
<reference evidence="1" key="2">
    <citation type="journal article" date="2015" name="Data Brief">
        <title>Shoot transcriptome of the giant reed, Arundo donax.</title>
        <authorList>
            <person name="Barrero R.A."/>
            <person name="Guerrero F.D."/>
            <person name="Moolhuijzen P."/>
            <person name="Goolsby J.A."/>
            <person name="Tidwell J."/>
            <person name="Bellgard S.E."/>
            <person name="Bellgard M.I."/>
        </authorList>
    </citation>
    <scope>NUCLEOTIDE SEQUENCE</scope>
    <source>
        <tissue evidence="1">Shoot tissue taken approximately 20 cm above the soil surface</tissue>
    </source>
</reference>
<reference evidence="1" key="1">
    <citation type="submission" date="2014-09" db="EMBL/GenBank/DDBJ databases">
        <authorList>
            <person name="Magalhaes I.L.F."/>
            <person name="Oliveira U."/>
            <person name="Santos F.R."/>
            <person name="Vidigal T.H.D.A."/>
            <person name="Brescovit A.D."/>
            <person name="Santos A.J."/>
        </authorList>
    </citation>
    <scope>NUCLEOTIDE SEQUENCE</scope>
    <source>
        <tissue evidence="1">Shoot tissue taken approximately 20 cm above the soil surface</tissue>
    </source>
</reference>
<dbReference type="AlphaFoldDB" id="A0A0A9C4L4"/>
<proteinExistence type="predicted"/>
<accession>A0A0A9C4L4</accession>
<name>A0A0A9C4L4_ARUDO</name>
<organism evidence="1">
    <name type="scientific">Arundo donax</name>
    <name type="common">Giant reed</name>
    <name type="synonym">Donax arundinaceus</name>
    <dbReference type="NCBI Taxonomy" id="35708"/>
    <lineage>
        <taxon>Eukaryota</taxon>
        <taxon>Viridiplantae</taxon>
        <taxon>Streptophyta</taxon>
        <taxon>Embryophyta</taxon>
        <taxon>Tracheophyta</taxon>
        <taxon>Spermatophyta</taxon>
        <taxon>Magnoliopsida</taxon>
        <taxon>Liliopsida</taxon>
        <taxon>Poales</taxon>
        <taxon>Poaceae</taxon>
        <taxon>PACMAD clade</taxon>
        <taxon>Arundinoideae</taxon>
        <taxon>Arundineae</taxon>
        <taxon>Arundo</taxon>
    </lineage>
</organism>
<evidence type="ECO:0000313" key="1">
    <source>
        <dbReference type="EMBL" id="JAD68335.1"/>
    </source>
</evidence>